<dbReference type="Proteomes" id="UP000184074">
    <property type="component" value="Unassembled WGS sequence"/>
</dbReference>
<dbReference type="SMART" id="SM00855">
    <property type="entry name" value="PGAM"/>
    <property type="match status" value="1"/>
</dbReference>
<accession>A0A1M5RFZ1</accession>
<dbReference type="EMBL" id="FQXB01000004">
    <property type="protein sequence ID" value="SHH24683.1"/>
    <property type="molecule type" value="Genomic_DNA"/>
</dbReference>
<dbReference type="AlphaFoldDB" id="A0A1M5RFZ1"/>
<proteinExistence type="predicted"/>
<dbReference type="RefSeq" id="WP_072901649.1">
    <property type="nucleotide sequence ID" value="NZ_FQXB01000004.1"/>
</dbReference>
<dbReference type="InterPro" id="IPR029033">
    <property type="entry name" value="His_PPase_superfam"/>
</dbReference>
<dbReference type="PANTHER" id="PTHR48100:SF1">
    <property type="entry name" value="HISTIDINE PHOSPHATASE FAMILY PROTEIN-RELATED"/>
    <property type="match status" value="1"/>
</dbReference>
<evidence type="ECO:0000313" key="2">
    <source>
        <dbReference type="Proteomes" id="UP000184074"/>
    </source>
</evidence>
<name>A0A1M5RFZ1_9RHOB</name>
<sequence length="214" mass="23969">MGEVVLVRHGQANSAATTEEDYDRLSDLGHQQAKWLGAWMKDHEQPFDLAMSGSLLRQKQTLANMGFTETDIDPRLNEIAYYDLSAEMKSVFGLEQLSPDDFVTHFPKTLEAWKNKDIKGHETWEEFNTRVADVMNLARQPGKRVLCVTSGGVIAAIVSQLLDLPIPKFAQIATPIMNTSVHRILVTDHGPMLATFNSAPHLDVADRTYARTVY</sequence>
<dbReference type="OrthoDB" id="280692at2"/>
<dbReference type="SUPFAM" id="SSF53254">
    <property type="entry name" value="Phosphoglycerate mutase-like"/>
    <property type="match status" value="1"/>
</dbReference>
<dbReference type="GO" id="GO:0005737">
    <property type="term" value="C:cytoplasm"/>
    <property type="evidence" value="ECO:0007669"/>
    <property type="project" value="TreeGrafter"/>
</dbReference>
<reference evidence="1 2" key="1">
    <citation type="submission" date="2016-11" db="EMBL/GenBank/DDBJ databases">
        <authorList>
            <person name="Jaros S."/>
            <person name="Januszkiewicz K."/>
            <person name="Wedrychowicz H."/>
        </authorList>
    </citation>
    <scope>NUCLEOTIDE SEQUENCE [LARGE SCALE GENOMIC DNA]</scope>
    <source>
        <strain evidence="1 2">DSM 28715</strain>
    </source>
</reference>
<evidence type="ECO:0000313" key="1">
    <source>
        <dbReference type="EMBL" id="SHH24683.1"/>
    </source>
</evidence>
<gene>
    <name evidence="1" type="ORF">SAMN05444003_2542</name>
</gene>
<protein>
    <submittedName>
        <fullName evidence="1">Broad specificity phosphatase PhoE</fullName>
    </submittedName>
</protein>
<dbReference type="InterPro" id="IPR013078">
    <property type="entry name" value="His_Pase_superF_clade-1"/>
</dbReference>
<keyword evidence="2" id="KW-1185">Reference proteome</keyword>
<dbReference type="Pfam" id="PF00300">
    <property type="entry name" value="His_Phos_1"/>
    <property type="match status" value="1"/>
</dbReference>
<dbReference type="PANTHER" id="PTHR48100">
    <property type="entry name" value="BROAD-SPECIFICITY PHOSPHATASE YOR283W-RELATED"/>
    <property type="match status" value="1"/>
</dbReference>
<dbReference type="STRING" id="1508389.SAMN05444003_2542"/>
<organism evidence="1 2">
    <name type="scientific">Cognatiyoonia sediminum</name>
    <dbReference type="NCBI Taxonomy" id="1508389"/>
    <lineage>
        <taxon>Bacteria</taxon>
        <taxon>Pseudomonadati</taxon>
        <taxon>Pseudomonadota</taxon>
        <taxon>Alphaproteobacteria</taxon>
        <taxon>Rhodobacterales</taxon>
        <taxon>Paracoccaceae</taxon>
        <taxon>Cognatiyoonia</taxon>
    </lineage>
</organism>
<dbReference type="CDD" id="cd07067">
    <property type="entry name" value="HP_PGM_like"/>
    <property type="match status" value="1"/>
</dbReference>
<dbReference type="GO" id="GO:0016791">
    <property type="term" value="F:phosphatase activity"/>
    <property type="evidence" value="ECO:0007669"/>
    <property type="project" value="TreeGrafter"/>
</dbReference>
<dbReference type="InterPro" id="IPR050275">
    <property type="entry name" value="PGM_Phosphatase"/>
</dbReference>
<dbReference type="Gene3D" id="3.40.50.1240">
    <property type="entry name" value="Phosphoglycerate mutase-like"/>
    <property type="match status" value="1"/>
</dbReference>